<dbReference type="KEGG" id="bban:J4G43_003415"/>
<proteinExistence type="predicted"/>
<gene>
    <name evidence="4" type="ORF">G6321_00052190</name>
    <name evidence="2" type="ORF">G6321_16245</name>
    <name evidence="3" type="ORF">J4G43_003415</name>
    <name evidence="1" type="ORF">J4G43_05635</name>
</gene>
<evidence type="ECO:0000313" key="5">
    <source>
        <dbReference type="Proteomes" id="UP000564836"/>
    </source>
</evidence>
<dbReference type="EMBL" id="JAGEMI010000001">
    <property type="protein sequence ID" value="MBO1860473.1"/>
    <property type="molecule type" value="Genomic_DNA"/>
</dbReference>
<reference evidence="4 5" key="1">
    <citation type="journal article" date="2017" name="Syst. Appl. Microbiol.">
        <title>Soybeans inoculated with root zone soils of Canadian native legumes harbour diverse and novel Bradyrhizobium spp. that possess agricultural potential.</title>
        <authorList>
            <person name="Bromfield E.S.P."/>
            <person name="Cloutier S."/>
            <person name="Tambong J.T."/>
            <person name="Tran Thi T.V."/>
        </authorList>
    </citation>
    <scope>NUCLEOTIDE SEQUENCE [LARGE SCALE GENOMIC DNA]</scope>
    <source>
        <strain evidence="4 5">323S2</strain>
    </source>
</reference>
<dbReference type="RefSeq" id="WP_175627410.1">
    <property type="nucleotide sequence ID" value="NZ_CP086136.1"/>
</dbReference>
<sequence>MRKRLVAWTILTCALLAVAVWGLLGAPNTASGPHLPSRSQTAAVR</sequence>
<protein>
    <submittedName>
        <fullName evidence="2">Uncharacterized protein</fullName>
    </submittedName>
</protein>
<evidence type="ECO:0000313" key="1">
    <source>
        <dbReference type="EMBL" id="MBO1860473.1"/>
    </source>
</evidence>
<dbReference type="Proteomes" id="UP000664702">
    <property type="component" value="Chromosome"/>
</dbReference>
<dbReference type="EMBL" id="CP088280">
    <property type="protein sequence ID" value="UGX94024.1"/>
    <property type="molecule type" value="Genomic_DNA"/>
</dbReference>
<accession>A0A7Z0Q8T9</accession>
<evidence type="ECO:0000313" key="2">
    <source>
        <dbReference type="EMBL" id="NYY89919.1"/>
    </source>
</evidence>
<dbReference type="EMBL" id="JACBFH010000001">
    <property type="protein sequence ID" value="NYY89919.1"/>
    <property type="molecule type" value="Genomic_DNA"/>
</dbReference>
<reference evidence="1" key="3">
    <citation type="submission" date="2021-03" db="EMBL/GenBank/DDBJ databases">
        <title>Whole Genome Sequence of Bradyrhizobium sp. Strain 144S4.</title>
        <authorList>
            <person name="Bromfield E.S.P."/>
            <person name="Cloutier S."/>
        </authorList>
    </citation>
    <scope>NUCLEOTIDE SEQUENCE [LARGE SCALE GENOMIC DNA]</scope>
    <source>
        <strain evidence="1">144S4</strain>
    </source>
</reference>
<reference evidence="5 6" key="4">
    <citation type="journal article" date="2022" name="Int. J. Syst. Evol. Microbiol.">
        <title>Strains of Bradyrhizobium barranii sp. nov. associated with legumes native to Canada are symbionts of soybeans and belong to different subspecies (subsp. barranii subsp. nov. and subsp. apii subsp. nov.) and symbiovars (sv. glycinearum and sv. septentrionale).</title>
        <authorList>
            <person name="Bromfield E.S.P."/>
            <person name="Cloutier S."/>
            <person name="Wasai-Hara S."/>
            <person name="Minamisawa K."/>
        </authorList>
    </citation>
    <scope>NUCLEOTIDE SEQUENCE [LARGE SCALE GENOMIC DNA]</scope>
    <source>
        <strain evidence="6">144S4</strain>
        <strain evidence="3 5">323S2</strain>
    </source>
</reference>
<evidence type="ECO:0000313" key="4">
    <source>
        <dbReference type="EMBL" id="UGX94024.1"/>
    </source>
</evidence>
<evidence type="ECO:0000313" key="3">
    <source>
        <dbReference type="EMBL" id="UEM13401.1"/>
    </source>
</evidence>
<dbReference type="EMBL" id="CP086136">
    <property type="protein sequence ID" value="UEM13401.1"/>
    <property type="molecule type" value="Genomic_DNA"/>
</dbReference>
<dbReference type="Proteomes" id="UP000564836">
    <property type="component" value="Chromosome"/>
</dbReference>
<reference evidence="2" key="2">
    <citation type="submission" date="2020-06" db="EMBL/GenBank/DDBJ databases">
        <title>Whole Genome Sequence of Bradyrhizobium sp. Strain 323S2.</title>
        <authorList>
            <person name="Bromfield E.S.P."/>
        </authorList>
    </citation>
    <scope>NUCLEOTIDE SEQUENCE [LARGE SCALE GENOMIC DNA]</scope>
    <source>
        <strain evidence="2">323S2</strain>
    </source>
</reference>
<name>A0A7Z0Q8T9_9BRAD</name>
<organism evidence="2">
    <name type="scientific">Bradyrhizobium barranii subsp. barranii</name>
    <dbReference type="NCBI Taxonomy" id="2823807"/>
    <lineage>
        <taxon>Bacteria</taxon>
        <taxon>Pseudomonadati</taxon>
        <taxon>Pseudomonadota</taxon>
        <taxon>Alphaproteobacteria</taxon>
        <taxon>Hyphomicrobiales</taxon>
        <taxon>Nitrobacteraceae</taxon>
        <taxon>Bradyrhizobium</taxon>
        <taxon>Bradyrhizobium barranii</taxon>
    </lineage>
</organism>
<evidence type="ECO:0000313" key="6">
    <source>
        <dbReference type="Proteomes" id="UP000664702"/>
    </source>
</evidence>
<dbReference type="AlphaFoldDB" id="A0A7Z0Q8T9"/>